<dbReference type="GO" id="GO:0009252">
    <property type="term" value="P:peptidoglycan biosynthetic process"/>
    <property type="evidence" value="ECO:0007669"/>
    <property type="project" value="UniProtKB-UniRule"/>
</dbReference>
<dbReference type="Pfam" id="PF01177">
    <property type="entry name" value="Asp_Glu_race"/>
    <property type="match status" value="1"/>
</dbReference>
<accession>E7FW99</accession>
<evidence type="ECO:0000256" key="7">
    <source>
        <dbReference type="NCBIfam" id="TIGR00067"/>
    </source>
</evidence>
<evidence type="ECO:0000256" key="4">
    <source>
        <dbReference type="ARBA" id="ARBA00022984"/>
    </source>
</evidence>
<name>E7FW99_ERYRH</name>
<evidence type="ECO:0000256" key="5">
    <source>
        <dbReference type="ARBA" id="ARBA00023235"/>
    </source>
</evidence>
<keyword evidence="4" id="KW-0573">Peptidoglycan synthesis</keyword>
<keyword evidence="6" id="KW-0961">Cell wall biogenesis/degradation</keyword>
<evidence type="ECO:0000313" key="9">
    <source>
        <dbReference type="Proteomes" id="UP000003028"/>
    </source>
</evidence>
<keyword evidence="3" id="KW-0133">Cell shape</keyword>
<gene>
    <name evidence="8" type="primary">murI</name>
    <name evidence="8" type="ORF">HMPREF0357_11276</name>
</gene>
<dbReference type="AlphaFoldDB" id="E7FW99"/>
<protein>
    <recommendedName>
        <fullName evidence="2 7">Glutamate racemase</fullName>
        <ecNumber evidence="2 7">5.1.1.3</ecNumber>
    </recommendedName>
</protein>
<dbReference type="EC" id="5.1.1.3" evidence="2 7"/>
<dbReference type="Proteomes" id="UP000003028">
    <property type="component" value="Unassembled WGS sequence"/>
</dbReference>
<evidence type="ECO:0000256" key="6">
    <source>
        <dbReference type="ARBA" id="ARBA00023316"/>
    </source>
</evidence>
<proteinExistence type="predicted"/>
<dbReference type="InterPro" id="IPR001920">
    <property type="entry name" value="Asp/Glu_race"/>
</dbReference>
<evidence type="ECO:0000256" key="2">
    <source>
        <dbReference type="ARBA" id="ARBA00013090"/>
    </source>
</evidence>
<dbReference type="GO" id="GO:0071555">
    <property type="term" value="P:cell wall organization"/>
    <property type="evidence" value="ECO:0007669"/>
    <property type="project" value="UniProtKB-KW"/>
</dbReference>
<keyword evidence="9" id="KW-1185">Reference proteome</keyword>
<comment type="caution">
    <text evidence="8">The sequence shown here is derived from an EMBL/GenBank/DDBJ whole genome shotgun (WGS) entry which is preliminary data.</text>
</comment>
<dbReference type="InterPro" id="IPR015942">
    <property type="entry name" value="Asp/Glu/hydantoin_racemase"/>
</dbReference>
<sequence>MIIMKKIKTLGIFDSGLGGYSVYQYLKQHLDPVSLVLYADQKNAPYGNQSDDAIIAYTLHAMKWFQDHDIRDVVIACNTVSAVALSTARNHFPDMNLIGIIELTVGQIEPNADTCVGIVSTLATFNAHAYRNFIHEKGPIHVKELALPELVNIIEGLNQNLKLDTYLENELKPILESTDLILGCTHYPLVHDAFRKIYKGQVHDSRRPICEYVAMNYEFLRSSCQTFTTGDAQKMERQIKRLFDSIEKVETI</sequence>
<dbReference type="InterPro" id="IPR033134">
    <property type="entry name" value="Asp/Glu_racemase_AS_2"/>
</dbReference>
<dbReference type="STRING" id="1648.A2I91_03905"/>
<keyword evidence="5 8" id="KW-0413">Isomerase</keyword>
<dbReference type="NCBIfam" id="TIGR00067">
    <property type="entry name" value="glut_race"/>
    <property type="match status" value="1"/>
</dbReference>
<dbReference type="SUPFAM" id="SSF53681">
    <property type="entry name" value="Aspartate/glutamate racemase"/>
    <property type="match status" value="2"/>
</dbReference>
<dbReference type="EMBL" id="ACLK02000002">
    <property type="protein sequence ID" value="EFY09169.1"/>
    <property type="molecule type" value="Genomic_DNA"/>
</dbReference>
<evidence type="ECO:0000256" key="1">
    <source>
        <dbReference type="ARBA" id="ARBA00001602"/>
    </source>
</evidence>
<dbReference type="Gene3D" id="3.40.50.1860">
    <property type="match status" value="2"/>
</dbReference>
<dbReference type="GO" id="GO:0008881">
    <property type="term" value="F:glutamate racemase activity"/>
    <property type="evidence" value="ECO:0007669"/>
    <property type="project" value="UniProtKB-UniRule"/>
</dbReference>
<comment type="catalytic activity">
    <reaction evidence="1">
        <text>L-glutamate = D-glutamate</text>
        <dbReference type="Rhea" id="RHEA:12813"/>
        <dbReference type="ChEBI" id="CHEBI:29985"/>
        <dbReference type="ChEBI" id="CHEBI:29986"/>
        <dbReference type="EC" id="5.1.1.3"/>
    </reaction>
</comment>
<dbReference type="InterPro" id="IPR004391">
    <property type="entry name" value="Glu_race"/>
</dbReference>
<evidence type="ECO:0000256" key="3">
    <source>
        <dbReference type="ARBA" id="ARBA00022960"/>
    </source>
</evidence>
<dbReference type="GO" id="GO:0008360">
    <property type="term" value="P:regulation of cell shape"/>
    <property type="evidence" value="ECO:0007669"/>
    <property type="project" value="UniProtKB-KW"/>
</dbReference>
<dbReference type="PANTHER" id="PTHR21198:SF3">
    <property type="entry name" value="GLUTAMATE RACEMASE"/>
    <property type="match status" value="1"/>
</dbReference>
<reference evidence="8" key="1">
    <citation type="submission" date="2011-01" db="EMBL/GenBank/DDBJ databases">
        <authorList>
            <person name="Muzny D."/>
            <person name="Qin X."/>
            <person name="Buhay C."/>
            <person name="Dugan-Rocha S."/>
            <person name="Ding Y."/>
            <person name="Chen G."/>
            <person name="Hawes A."/>
            <person name="Holder M."/>
            <person name="Jhangiani S."/>
            <person name="Johnson A."/>
            <person name="Khan Z."/>
            <person name="Li Z."/>
            <person name="Liu W."/>
            <person name="Liu X."/>
            <person name="Perez L."/>
            <person name="Shen H."/>
            <person name="Wang Q."/>
            <person name="Watt J."/>
            <person name="Xi L."/>
            <person name="Xin Y."/>
            <person name="Zhou J."/>
            <person name="Deng J."/>
            <person name="Jiang H."/>
            <person name="Liu Y."/>
            <person name="Qu J."/>
            <person name="Song X.-Z."/>
            <person name="Zhang L."/>
            <person name="Villasana D."/>
            <person name="Johnson A."/>
            <person name="Liu J."/>
            <person name="Liyanage D."/>
            <person name="Lorensuhewa L."/>
            <person name="Robinson T."/>
            <person name="Song A."/>
            <person name="Song B.-B."/>
            <person name="Dinh H."/>
            <person name="Thornton R."/>
            <person name="Coyle M."/>
            <person name="Francisco L."/>
            <person name="Jackson L."/>
            <person name="Javaid M."/>
            <person name="Korchina V."/>
            <person name="Kovar C."/>
            <person name="Mata R."/>
            <person name="Mathew T."/>
            <person name="Ngo R."/>
            <person name="Nguyen L."/>
            <person name="Nguyen N."/>
            <person name="Okwuonu G."/>
            <person name="Ongeri F."/>
            <person name="Pham C."/>
            <person name="Simmons D."/>
            <person name="Wilczek-Boney K."/>
            <person name="Hale W."/>
            <person name="Jakkamsetti A."/>
            <person name="Pham P."/>
            <person name="Ruth R."/>
            <person name="San Lucas F."/>
            <person name="Warren J."/>
            <person name="Zhang J."/>
            <person name="Zhao Z."/>
            <person name="Zhou C."/>
            <person name="Zhu D."/>
            <person name="Lee S."/>
            <person name="Bess C."/>
            <person name="Blankenburg K."/>
            <person name="Forbes L."/>
            <person name="Fu Q."/>
            <person name="Gubbala S."/>
            <person name="Hirani K."/>
            <person name="Jayaseelan J.C."/>
            <person name="Lara F."/>
            <person name="Munidasa M."/>
            <person name="Palculict T."/>
            <person name="Patil S."/>
            <person name="Pu L.-L."/>
            <person name="Saada N."/>
            <person name="Tang L."/>
            <person name="Weissenberger G."/>
            <person name="Zhu Y."/>
            <person name="Hemphill L."/>
            <person name="Shang Y."/>
            <person name="Youmans B."/>
            <person name="Ayvaz T."/>
            <person name="Ross M."/>
            <person name="Santibanez J."/>
            <person name="Aqrawi P."/>
            <person name="Gross S."/>
            <person name="Joshi V."/>
            <person name="Fowler G."/>
            <person name="Nazareth L."/>
            <person name="Reid J."/>
            <person name="Worley K."/>
            <person name="Petrosino J."/>
            <person name="Highlander S."/>
            <person name="Gibbs R."/>
        </authorList>
    </citation>
    <scope>NUCLEOTIDE SEQUENCE [LARGE SCALE GENOMIC DNA]</scope>
    <source>
        <strain evidence="8">ATCC 19414</strain>
    </source>
</reference>
<dbReference type="PROSITE" id="PS00924">
    <property type="entry name" value="ASP_GLU_RACEMASE_2"/>
    <property type="match status" value="1"/>
</dbReference>
<dbReference type="PANTHER" id="PTHR21198">
    <property type="entry name" value="GLUTAMATE RACEMASE"/>
    <property type="match status" value="1"/>
</dbReference>
<dbReference type="OrthoDB" id="9801055at2"/>
<evidence type="ECO:0000313" key="8">
    <source>
        <dbReference type="EMBL" id="EFY09169.1"/>
    </source>
</evidence>
<organism evidence="8 9">
    <name type="scientific">Erysipelothrix rhusiopathiae ATCC 19414</name>
    <dbReference type="NCBI Taxonomy" id="525280"/>
    <lineage>
        <taxon>Bacteria</taxon>
        <taxon>Bacillati</taxon>
        <taxon>Bacillota</taxon>
        <taxon>Erysipelotrichia</taxon>
        <taxon>Erysipelotrichales</taxon>
        <taxon>Erysipelotrichaceae</taxon>
        <taxon>Erysipelothrix</taxon>
    </lineage>
</organism>